<dbReference type="Pfam" id="PF17039">
    <property type="entry name" value="Glyco_tran_10_N"/>
    <property type="match status" value="1"/>
</dbReference>
<evidence type="ECO:0000313" key="16">
    <source>
        <dbReference type="Proteomes" id="UP000791440"/>
    </source>
</evidence>
<dbReference type="Proteomes" id="UP000791440">
    <property type="component" value="Unassembled WGS sequence"/>
</dbReference>
<dbReference type="Pfam" id="PF00852">
    <property type="entry name" value="Glyco_transf_10"/>
    <property type="match status" value="1"/>
</dbReference>
<dbReference type="EC" id="2.4.1.-" evidence="12"/>
<sequence length="433" mass="50663">MYPYRFMVKQKIFKFVVVVCMCVFILFVYSYKISDVYGQLEKSFNKDLKELEENNHKSIVEQYYSQRKNLKTSNLGAILFKNNNPTNEIKKKTFVILIWKQWEWLKNRHVYNFGTTENDPLDGCSVKNCKFTGDDKSLPSADAVVVHLQRGLIPDTRNRNPRQRWIFLNDESPLHSFSLAKNPPKISDLYNVFNWSMTYRTDADVPVPYGRTLPLPEAIYAHATSENIKELIPYWKKKRRDALAAILISNCASTYRMTFLNELKKYMHVDVHGKCGDKELVKSCPGHYKSDCKVMTEYLFYLVLENSLCHEYITEKVFHQAYAKGSIPVILGPPLEDCERLLPPNSFLHVDNFKSPEDLANELIALSKNDENLVNYHIWRNDFVVKNEHGYFGTKSYHLCRLCEAMNYNDESESVYDETRTKSFFDPKQTCKQ</sequence>
<feature type="domain" description="Fucosyltransferase C-terminal" evidence="13">
    <location>
        <begin position="238"/>
        <end position="418"/>
    </location>
</feature>
<name>A0A922CGQ7_MANSE</name>
<reference evidence="15" key="2">
    <citation type="submission" date="2020-12" db="EMBL/GenBank/DDBJ databases">
        <authorList>
            <person name="Kanost M."/>
        </authorList>
    </citation>
    <scope>NUCLEOTIDE SEQUENCE</scope>
</reference>
<comment type="caution">
    <text evidence="15">The sequence shown here is derived from an EMBL/GenBank/DDBJ whole genome shotgun (WGS) entry which is preliminary data.</text>
</comment>
<dbReference type="InterPro" id="IPR055270">
    <property type="entry name" value="Glyco_tran_10_C"/>
</dbReference>
<gene>
    <name evidence="15" type="ORF">O3G_MSEX003877</name>
</gene>
<comment type="subcellular location">
    <subcellularLocation>
        <location evidence="1 12">Golgi apparatus</location>
        <location evidence="1 12">Golgi stack membrane</location>
        <topology evidence="1 12">Single-pass type II membrane protein</topology>
    </subcellularLocation>
</comment>
<keyword evidence="16" id="KW-1185">Reference proteome</keyword>
<evidence type="ECO:0000256" key="2">
    <source>
        <dbReference type="ARBA" id="ARBA00004922"/>
    </source>
</evidence>
<evidence type="ECO:0000256" key="11">
    <source>
        <dbReference type="ARBA" id="ARBA00023180"/>
    </source>
</evidence>
<dbReference type="PANTHER" id="PTHR48438:SF1">
    <property type="entry name" value="ALPHA-(1,3)-FUCOSYLTRANSFERASE C-RELATED"/>
    <property type="match status" value="1"/>
</dbReference>
<dbReference type="AlphaFoldDB" id="A0A922CGQ7"/>
<dbReference type="Gene3D" id="3.40.50.11660">
    <property type="entry name" value="Glycosyl transferase family 10, C-terminal domain"/>
    <property type="match status" value="1"/>
</dbReference>
<reference evidence="15" key="1">
    <citation type="journal article" date="2016" name="Insect Biochem. Mol. Biol.">
        <title>Multifaceted biological insights from a draft genome sequence of the tobacco hornworm moth, Manduca sexta.</title>
        <authorList>
            <person name="Kanost M.R."/>
            <person name="Arrese E.L."/>
            <person name="Cao X."/>
            <person name="Chen Y.R."/>
            <person name="Chellapilla S."/>
            <person name="Goldsmith M.R."/>
            <person name="Grosse-Wilde E."/>
            <person name="Heckel D.G."/>
            <person name="Herndon N."/>
            <person name="Jiang H."/>
            <person name="Papanicolaou A."/>
            <person name="Qu J."/>
            <person name="Soulages J.L."/>
            <person name="Vogel H."/>
            <person name="Walters J."/>
            <person name="Waterhouse R.M."/>
            <person name="Ahn S.J."/>
            <person name="Almeida F.C."/>
            <person name="An C."/>
            <person name="Aqrawi P."/>
            <person name="Bretschneider A."/>
            <person name="Bryant W.B."/>
            <person name="Bucks S."/>
            <person name="Chao H."/>
            <person name="Chevignon G."/>
            <person name="Christen J.M."/>
            <person name="Clarke D.F."/>
            <person name="Dittmer N.T."/>
            <person name="Ferguson L.C.F."/>
            <person name="Garavelou S."/>
            <person name="Gordon K.H.J."/>
            <person name="Gunaratna R.T."/>
            <person name="Han Y."/>
            <person name="Hauser F."/>
            <person name="He Y."/>
            <person name="Heidel-Fischer H."/>
            <person name="Hirsh A."/>
            <person name="Hu Y."/>
            <person name="Jiang H."/>
            <person name="Kalra D."/>
            <person name="Klinner C."/>
            <person name="Konig C."/>
            <person name="Kovar C."/>
            <person name="Kroll A.R."/>
            <person name="Kuwar S.S."/>
            <person name="Lee S.L."/>
            <person name="Lehman R."/>
            <person name="Li K."/>
            <person name="Li Z."/>
            <person name="Liang H."/>
            <person name="Lovelace S."/>
            <person name="Lu Z."/>
            <person name="Mansfield J.H."/>
            <person name="McCulloch K.J."/>
            <person name="Mathew T."/>
            <person name="Morton B."/>
            <person name="Muzny D.M."/>
            <person name="Neunemann D."/>
            <person name="Ongeri F."/>
            <person name="Pauchet Y."/>
            <person name="Pu L.L."/>
            <person name="Pyrousis I."/>
            <person name="Rao X.J."/>
            <person name="Redding A."/>
            <person name="Roesel C."/>
            <person name="Sanchez-Gracia A."/>
            <person name="Schaack S."/>
            <person name="Shukla A."/>
            <person name="Tetreau G."/>
            <person name="Wang Y."/>
            <person name="Xiong G.H."/>
            <person name="Traut W."/>
            <person name="Walsh T.K."/>
            <person name="Worley K.C."/>
            <person name="Wu D."/>
            <person name="Wu W."/>
            <person name="Wu Y.Q."/>
            <person name="Zhang X."/>
            <person name="Zou Z."/>
            <person name="Zucker H."/>
            <person name="Briscoe A.D."/>
            <person name="Burmester T."/>
            <person name="Clem R.J."/>
            <person name="Feyereisen R."/>
            <person name="Grimmelikhuijzen C.J.P."/>
            <person name="Hamodrakas S.J."/>
            <person name="Hansson B.S."/>
            <person name="Huguet E."/>
            <person name="Jermiin L.S."/>
            <person name="Lan Q."/>
            <person name="Lehman H.K."/>
            <person name="Lorenzen M."/>
            <person name="Merzendorfer H."/>
            <person name="Michalopoulos I."/>
            <person name="Morton D.B."/>
            <person name="Muthukrishnan S."/>
            <person name="Oakeshott J.G."/>
            <person name="Palmer W."/>
            <person name="Park Y."/>
            <person name="Passarelli A.L."/>
            <person name="Rozas J."/>
            <person name="Schwartz L.M."/>
            <person name="Smith W."/>
            <person name="Southgate A."/>
            <person name="Vilcinskas A."/>
            <person name="Vogt R."/>
            <person name="Wang P."/>
            <person name="Werren J."/>
            <person name="Yu X.Q."/>
            <person name="Zhou J.J."/>
            <person name="Brown S.J."/>
            <person name="Scherer S.E."/>
            <person name="Richards S."/>
            <person name="Blissard G.W."/>
        </authorList>
    </citation>
    <scope>NUCLEOTIDE SEQUENCE</scope>
</reference>
<keyword evidence="7" id="KW-0735">Signal-anchor</keyword>
<evidence type="ECO:0000256" key="8">
    <source>
        <dbReference type="ARBA" id="ARBA00022989"/>
    </source>
</evidence>
<dbReference type="GO" id="GO:0032580">
    <property type="term" value="C:Golgi cisterna membrane"/>
    <property type="evidence" value="ECO:0007669"/>
    <property type="project" value="UniProtKB-SubCell"/>
</dbReference>
<keyword evidence="10 12" id="KW-0472">Membrane</keyword>
<evidence type="ECO:0000256" key="12">
    <source>
        <dbReference type="RuleBase" id="RU003832"/>
    </source>
</evidence>
<dbReference type="EMBL" id="JH668319">
    <property type="protein sequence ID" value="KAG6445324.1"/>
    <property type="molecule type" value="Genomic_DNA"/>
</dbReference>
<comment type="similarity">
    <text evidence="3 12">Belongs to the glycosyltransferase 10 family.</text>
</comment>
<comment type="pathway">
    <text evidence="2">Protein modification; protein glycosylation.</text>
</comment>
<keyword evidence="6 12" id="KW-0812">Transmembrane</keyword>
<evidence type="ECO:0000256" key="5">
    <source>
        <dbReference type="ARBA" id="ARBA00022679"/>
    </source>
</evidence>
<dbReference type="SUPFAM" id="SSF53756">
    <property type="entry name" value="UDP-Glycosyltransferase/glycogen phosphorylase"/>
    <property type="match status" value="1"/>
</dbReference>
<proteinExistence type="inferred from homology"/>
<evidence type="ECO:0000256" key="6">
    <source>
        <dbReference type="ARBA" id="ARBA00022692"/>
    </source>
</evidence>
<organism evidence="15 16">
    <name type="scientific">Manduca sexta</name>
    <name type="common">Tobacco hawkmoth</name>
    <name type="synonym">Tobacco hornworm</name>
    <dbReference type="NCBI Taxonomy" id="7130"/>
    <lineage>
        <taxon>Eukaryota</taxon>
        <taxon>Metazoa</taxon>
        <taxon>Ecdysozoa</taxon>
        <taxon>Arthropoda</taxon>
        <taxon>Hexapoda</taxon>
        <taxon>Insecta</taxon>
        <taxon>Pterygota</taxon>
        <taxon>Neoptera</taxon>
        <taxon>Endopterygota</taxon>
        <taxon>Lepidoptera</taxon>
        <taxon>Glossata</taxon>
        <taxon>Ditrysia</taxon>
        <taxon>Bombycoidea</taxon>
        <taxon>Sphingidae</taxon>
        <taxon>Sphinginae</taxon>
        <taxon>Sphingini</taxon>
        <taxon>Manduca</taxon>
    </lineage>
</organism>
<dbReference type="InterPro" id="IPR031481">
    <property type="entry name" value="Glyco_tran_10_N"/>
</dbReference>
<evidence type="ECO:0000313" key="15">
    <source>
        <dbReference type="EMBL" id="KAG6445324.1"/>
    </source>
</evidence>
<evidence type="ECO:0000256" key="3">
    <source>
        <dbReference type="ARBA" id="ARBA00008919"/>
    </source>
</evidence>
<evidence type="ECO:0000256" key="1">
    <source>
        <dbReference type="ARBA" id="ARBA00004447"/>
    </source>
</evidence>
<evidence type="ECO:0000256" key="4">
    <source>
        <dbReference type="ARBA" id="ARBA00022676"/>
    </source>
</evidence>
<evidence type="ECO:0000256" key="9">
    <source>
        <dbReference type="ARBA" id="ARBA00023034"/>
    </source>
</evidence>
<feature type="transmembrane region" description="Helical" evidence="12">
    <location>
        <begin position="12"/>
        <end position="31"/>
    </location>
</feature>
<keyword evidence="9 12" id="KW-0333">Golgi apparatus</keyword>
<keyword evidence="4 12" id="KW-0328">Glycosyltransferase</keyword>
<keyword evidence="8 12" id="KW-1133">Transmembrane helix</keyword>
<dbReference type="GO" id="GO:0008417">
    <property type="term" value="F:fucosyltransferase activity"/>
    <property type="evidence" value="ECO:0007669"/>
    <property type="project" value="InterPro"/>
</dbReference>
<dbReference type="FunFam" id="3.40.50.11660:FF:000002">
    <property type="entry name" value="Alpha-(1,3)-fucosyltransferase"/>
    <property type="match status" value="1"/>
</dbReference>
<keyword evidence="5 12" id="KW-0808">Transferase</keyword>
<evidence type="ECO:0000259" key="14">
    <source>
        <dbReference type="Pfam" id="PF17039"/>
    </source>
</evidence>
<evidence type="ECO:0000259" key="13">
    <source>
        <dbReference type="Pfam" id="PF00852"/>
    </source>
</evidence>
<evidence type="ECO:0000256" key="10">
    <source>
        <dbReference type="ARBA" id="ARBA00023136"/>
    </source>
</evidence>
<dbReference type="InterPro" id="IPR038577">
    <property type="entry name" value="GT10-like_C_sf"/>
</dbReference>
<feature type="domain" description="Fucosyltransferase N-terminal" evidence="14">
    <location>
        <begin position="92"/>
        <end position="210"/>
    </location>
</feature>
<accession>A0A922CGQ7</accession>
<keyword evidence="11" id="KW-0325">Glycoprotein</keyword>
<protein>
    <recommendedName>
        <fullName evidence="12">Fucosyltransferase</fullName>
        <ecNumber evidence="12">2.4.1.-</ecNumber>
    </recommendedName>
</protein>
<dbReference type="InterPro" id="IPR001503">
    <property type="entry name" value="Glyco_trans_10"/>
</dbReference>
<dbReference type="PANTHER" id="PTHR48438">
    <property type="entry name" value="ALPHA-(1,3)-FUCOSYLTRANSFERASE C-RELATED"/>
    <property type="match status" value="1"/>
</dbReference>
<evidence type="ECO:0000256" key="7">
    <source>
        <dbReference type="ARBA" id="ARBA00022968"/>
    </source>
</evidence>